<evidence type="ECO:0000259" key="2">
    <source>
        <dbReference type="PROSITE" id="PS50011"/>
    </source>
</evidence>
<dbReference type="InterPro" id="IPR011009">
    <property type="entry name" value="Kinase-like_dom_sf"/>
</dbReference>
<keyword evidence="1" id="KW-0547">Nucleotide-binding</keyword>
<keyword evidence="1" id="KW-0067">ATP-binding</keyword>
<comment type="caution">
    <text evidence="3">The sequence shown here is derived from an EMBL/GenBank/DDBJ whole genome shotgun (WGS) entry which is preliminary data.</text>
</comment>
<keyword evidence="4" id="KW-1185">Reference proteome</keyword>
<protein>
    <submittedName>
        <fullName evidence="3">Kinase-like domain-containing protein</fullName>
    </submittedName>
</protein>
<gene>
    <name evidence="3" type="ORF">F5X68DRAFT_264022</name>
</gene>
<keyword evidence="3" id="KW-0808">Transferase</keyword>
<sequence length="265" mass="29526">MTGRRHRKSSKNRGEWDGNISELALVGKGGTGFVFAIDKARVVKIPAGSDISIRAFKREREAFKILGQQGQNQFLLACLDYHLPDRLVLERCESTVRERLQHEAMECSNDSPRWRNPAFMKSSIAWACQAAAGLSFVHSKKIVHADVGCHNMLLDTHGNVKISDFSGSGMFTDKKGYLPALVTYDERSRKPGTSGATVQTDIFALGSAIYELATGHLPYSDLPNSQVRSLFARKQWPDDLESIKAAFPAMRNAIYKCWEGAYHCI</sequence>
<dbReference type="AlphaFoldDB" id="A0A9P8V5V7"/>
<dbReference type="Gene3D" id="1.10.510.10">
    <property type="entry name" value="Transferase(Phosphotransferase) domain 1"/>
    <property type="match status" value="1"/>
</dbReference>
<keyword evidence="3" id="KW-0418">Kinase</keyword>
<dbReference type="EMBL" id="JAGSXJ010000022">
    <property type="protein sequence ID" value="KAH6677866.1"/>
    <property type="molecule type" value="Genomic_DNA"/>
</dbReference>
<dbReference type="SUPFAM" id="SSF56112">
    <property type="entry name" value="Protein kinase-like (PK-like)"/>
    <property type="match status" value="1"/>
</dbReference>
<dbReference type="PROSITE" id="PS00107">
    <property type="entry name" value="PROTEIN_KINASE_ATP"/>
    <property type="match status" value="1"/>
</dbReference>
<evidence type="ECO:0000313" key="3">
    <source>
        <dbReference type="EMBL" id="KAH6677866.1"/>
    </source>
</evidence>
<dbReference type="GO" id="GO:0005524">
    <property type="term" value="F:ATP binding"/>
    <property type="evidence" value="ECO:0007669"/>
    <property type="project" value="UniProtKB-UniRule"/>
</dbReference>
<dbReference type="InterPro" id="IPR017441">
    <property type="entry name" value="Protein_kinase_ATP_BS"/>
</dbReference>
<evidence type="ECO:0000313" key="4">
    <source>
        <dbReference type="Proteomes" id="UP000770015"/>
    </source>
</evidence>
<feature type="binding site" evidence="1">
    <location>
        <position position="57"/>
    </location>
    <ligand>
        <name>ATP</name>
        <dbReference type="ChEBI" id="CHEBI:30616"/>
    </ligand>
</feature>
<evidence type="ECO:0000256" key="1">
    <source>
        <dbReference type="PROSITE-ProRule" id="PRU10141"/>
    </source>
</evidence>
<dbReference type="Proteomes" id="UP000770015">
    <property type="component" value="Unassembled WGS sequence"/>
</dbReference>
<proteinExistence type="predicted"/>
<feature type="domain" description="Protein kinase" evidence="2">
    <location>
        <begin position="20"/>
        <end position="265"/>
    </location>
</feature>
<reference evidence="3" key="1">
    <citation type="journal article" date="2021" name="Nat. Commun.">
        <title>Genetic determinants of endophytism in the Arabidopsis root mycobiome.</title>
        <authorList>
            <person name="Mesny F."/>
            <person name="Miyauchi S."/>
            <person name="Thiergart T."/>
            <person name="Pickel B."/>
            <person name="Atanasova L."/>
            <person name="Karlsson M."/>
            <person name="Huettel B."/>
            <person name="Barry K.W."/>
            <person name="Haridas S."/>
            <person name="Chen C."/>
            <person name="Bauer D."/>
            <person name="Andreopoulos W."/>
            <person name="Pangilinan J."/>
            <person name="LaButti K."/>
            <person name="Riley R."/>
            <person name="Lipzen A."/>
            <person name="Clum A."/>
            <person name="Drula E."/>
            <person name="Henrissat B."/>
            <person name="Kohler A."/>
            <person name="Grigoriev I.V."/>
            <person name="Martin F.M."/>
            <person name="Hacquard S."/>
        </authorList>
    </citation>
    <scope>NUCLEOTIDE SEQUENCE</scope>
    <source>
        <strain evidence="3">MPI-SDFR-AT-0117</strain>
    </source>
</reference>
<accession>A0A9P8V5V7</accession>
<dbReference type="InterPro" id="IPR001245">
    <property type="entry name" value="Ser-Thr/Tyr_kinase_cat_dom"/>
</dbReference>
<dbReference type="PROSITE" id="PS50011">
    <property type="entry name" value="PROTEIN_KINASE_DOM"/>
    <property type="match status" value="1"/>
</dbReference>
<dbReference type="InterPro" id="IPR000719">
    <property type="entry name" value="Prot_kinase_dom"/>
</dbReference>
<organism evidence="3 4">
    <name type="scientific">Plectosphaerella plurivora</name>
    <dbReference type="NCBI Taxonomy" id="936078"/>
    <lineage>
        <taxon>Eukaryota</taxon>
        <taxon>Fungi</taxon>
        <taxon>Dikarya</taxon>
        <taxon>Ascomycota</taxon>
        <taxon>Pezizomycotina</taxon>
        <taxon>Sordariomycetes</taxon>
        <taxon>Hypocreomycetidae</taxon>
        <taxon>Glomerellales</taxon>
        <taxon>Plectosphaerellaceae</taxon>
        <taxon>Plectosphaerella</taxon>
    </lineage>
</organism>
<dbReference type="GO" id="GO:0004672">
    <property type="term" value="F:protein kinase activity"/>
    <property type="evidence" value="ECO:0007669"/>
    <property type="project" value="InterPro"/>
</dbReference>
<dbReference type="OrthoDB" id="1668230at2759"/>
<dbReference type="InterPro" id="IPR050167">
    <property type="entry name" value="Ser_Thr_protein_kinase"/>
</dbReference>
<name>A0A9P8V5V7_9PEZI</name>
<dbReference type="PANTHER" id="PTHR23257">
    <property type="entry name" value="SERINE-THREONINE PROTEIN KINASE"/>
    <property type="match status" value="1"/>
</dbReference>
<dbReference type="Pfam" id="PF07714">
    <property type="entry name" value="PK_Tyr_Ser-Thr"/>
    <property type="match status" value="1"/>
</dbReference>